<feature type="compositionally biased region" description="Basic residues" evidence="1">
    <location>
        <begin position="109"/>
        <end position="124"/>
    </location>
</feature>
<dbReference type="EnsemblFungi" id="MAPG_08358T0">
    <property type="protein sequence ID" value="MAPG_08358T0"/>
    <property type="gene ID" value="MAPG_08358"/>
</dbReference>
<dbReference type="Proteomes" id="UP000011715">
    <property type="component" value="Unassembled WGS sequence"/>
</dbReference>
<name>A0A0C4E756_MAGP6</name>
<reference evidence="2" key="2">
    <citation type="submission" date="2010-05" db="EMBL/GenBank/DDBJ databases">
        <title>The Genome Sequence of Magnaporthe poae strain ATCC 64411.</title>
        <authorList>
            <consortium name="The Broad Institute Genome Sequencing Platform"/>
            <consortium name="Broad Institute Genome Sequencing Center for Infectious Disease"/>
            <person name="Ma L.-J."/>
            <person name="Dead R."/>
            <person name="Young S."/>
            <person name="Zeng Q."/>
            <person name="Koehrsen M."/>
            <person name="Alvarado L."/>
            <person name="Berlin A."/>
            <person name="Chapman S.B."/>
            <person name="Chen Z."/>
            <person name="Freedman E."/>
            <person name="Gellesch M."/>
            <person name="Goldberg J."/>
            <person name="Griggs A."/>
            <person name="Gujja S."/>
            <person name="Heilman E.R."/>
            <person name="Heiman D."/>
            <person name="Hepburn T."/>
            <person name="Howarth C."/>
            <person name="Jen D."/>
            <person name="Larson L."/>
            <person name="Mehta T."/>
            <person name="Neiman D."/>
            <person name="Pearson M."/>
            <person name="Roberts A."/>
            <person name="Saif S."/>
            <person name="Shea T."/>
            <person name="Shenoy N."/>
            <person name="Sisk P."/>
            <person name="Stolte C."/>
            <person name="Sykes S."/>
            <person name="Walk T."/>
            <person name="White J."/>
            <person name="Yandava C."/>
            <person name="Haas B."/>
            <person name="Nusbaum C."/>
            <person name="Birren B."/>
        </authorList>
    </citation>
    <scope>NUCLEOTIDE SEQUENCE</scope>
    <source>
        <strain evidence="2">ATCC 64411</strain>
    </source>
</reference>
<proteinExistence type="predicted"/>
<dbReference type="VEuPathDB" id="FungiDB:MAPG_08358"/>
<accession>A0A0C4E756</accession>
<reference evidence="2" key="3">
    <citation type="submission" date="2011-03" db="EMBL/GenBank/DDBJ databases">
        <title>Annotation of Magnaporthe poae ATCC 64411.</title>
        <authorList>
            <person name="Ma L.-J."/>
            <person name="Dead R."/>
            <person name="Young S.K."/>
            <person name="Zeng Q."/>
            <person name="Gargeya S."/>
            <person name="Fitzgerald M."/>
            <person name="Haas B."/>
            <person name="Abouelleil A."/>
            <person name="Alvarado L."/>
            <person name="Arachchi H.M."/>
            <person name="Berlin A."/>
            <person name="Brown A."/>
            <person name="Chapman S.B."/>
            <person name="Chen Z."/>
            <person name="Dunbar C."/>
            <person name="Freedman E."/>
            <person name="Gearin G."/>
            <person name="Gellesch M."/>
            <person name="Goldberg J."/>
            <person name="Griggs A."/>
            <person name="Gujja S."/>
            <person name="Heiman D."/>
            <person name="Howarth C."/>
            <person name="Larson L."/>
            <person name="Lui A."/>
            <person name="MacDonald P.J.P."/>
            <person name="Mehta T."/>
            <person name="Montmayeur A."/>
            <person name="Murphy C."/>
            <person name="Neiman D."/>
            <person name="Pearson M."/>
            <person name="Priest M."/>
            <person name="Roberts A."/>
            <person name="Saif S."/>
            <person name="Shea T."/>
            <person name="Shenoy N."/>
            <person name="Sisk P."/>
            <person name="Stolte C."/>
            <person name="Sykes S."/>
            <person name="Yandava C."/>
            <person name="Wortman J."/>
            <person name="Nusbaum C."/>
            <person name="Birren B."/>
        </authorList>
    </citation>
    <scope>NUCLEOTIDE SEQUENCE</scope>
    <source>
        <strain evidence="2">ATCC 64411</strain>
    </source>
</reference>
<dbReference type="EMBL" id="GL876972">
    <property type="protein sequence ID" value="KLU89387.1"/>
    <property type="molecule type" value="Genomic_DNA"/>
</dbReference>
<evidence type="ECO:0000313" key="2">
    <source>
        <dbReference type="EMBL" id="KLU89387.1"/>
    </source>
</evidence>
<dbReference type="AlphaFoldDB" id="A0A0C4E756"/>
<gene>
    <name evidence="2" type="ORF">MAPG_08358</name>
</gene>
<dbReference type="EMBL" id="ADBL01002019">
    <property type="status" value="NOT_ANNOTATED_CDS"/>
    <property type="molecule type" value="Genomic_DNA"/>
</dbReference>
<evidence type="ECO:0000256" key="1">
    <source>
        <dbReference type="SAM" id="MobiDB-lite"/>
    </source>
</evidence>
<dbReference type="OMA" id="EPHHKGR"/>
<protein>
    <submittedName>
        <fullName evidence="2 3">Uncharacterized protein</fullName>
    </submittedName>
</protein>
<sequence length="145" mass="15446">MRTPSFINIVVTGLVAASAVSGFDPTGRSGLACRHVGALLALAAPALAFPVVDTITEESGLQVREPKKNKNKKKKAKAKAKKAKRDLTEEDGAENDEAVELETREPKKNKNKKKKAKKAKKAKRGLGEEEGAAEVGIRALDGDEA</sequence>
<feature type="compositionally biased region" description="Basic residues" evidence="1">
    <location>
        <begin position="67"/>
        <end position="84"/>
    </location>
</feature>
<reference evidence="3" key="5">
    <citation type="submission" date="2015-06" db="UniProtKB">
        <authorList>
            <consortium name="EnsemblFungi"/>
        </authorList>
    </citation>
    <scope>IDENTIFICATION</scope>
    <source>
        <strain evidence="3">ATCC 64411</strain>
    </source>
</reference>
<evidence type="ECO:0000313" key="3">
    <source>
        <dbReference type="EnsemblFungi" id="MAPG_08358T0"/>
    </source>
</evidence>
<feature type="compositionally biased region" description="Acidic residues" evidence="1">
    <location>
        <begin position="88"/>
        <end position="100"/>
    </location>
</feature>
<organism evidence="3 4">
    <name type="scientific">Magnaporthiopsis poae (strain ATCC 64411 / 73-15)</name>
    <name type="common">Kentucky bluegrass fungus</name>
    <name type="synonym">Magnaporthe poae</name>
    <dbReference type="NCBI Taxonomy" id="644358"/>
    <lineage>
        <taxon>Eukaryota</taxon>
        <taxon>Fungi</taxon>
        <taxon>Dikarya</taxon>
        <taxon>Ascomycota</taxon>
        <taxon>Pezizomycotina</taxon>
        <taxon>Sordariomycetes</taxon>
        <taxon>Sordariomycetidae</taxon>
        <taxon>Magnaporthales</taxon>
        <taxon>Magnaporthaceae</taxon>
        <taxon>Magnaporthiopsis</taxon>
    </lineage>
</organism>
<dbReference type="OrthoDB" id="4899673at2759"/>
<keyword evidence="4" id="KW-1185">Reference proteome</keyword>
<evidence type="ECO:0000313" key="4">
    <source>
        <dbReference type="Proteomes" id="UP000011715"/>
    </source>
</evidence>
<reference evidence="4" key="1">
    <citation type="submission" date="2010-05" db="EMBL/GenBank/DDBJ databases">
        <title>The genome sequence of Magnaporthe poae strain ATCC 64411.</title>
        <authorList>
            <person name="Ma L.-J."/>
            <person name="Dead R."/>
            <person name="Young S."/>
            <person name="Zeng Q."/>
            <person name="Koehrsen M."/>
            <person name="Alvarado L."/>
            <person name="Berlin A."/>
            <person name="Chapman S.B."/>
            <person name="Chen Z."/>
            <person name="Freedman E."/>
            <person name="Gellesch M."/>
            <person name="Goldberg J."/>
            <person name="Griggs A."/>
            <person name="Gujja S."/>
            <person name="Heilman E.R."/>
            <person name="Heiman D."/>
            <person name="Hepburn T."/>
            <person name="Howarth C."/>
            <person name="Jen D."/>
            <person name="Larson L."/>
            <person name="Mehta T."/>
            <person name="Neiman D."/>
            <person name="Pearson M."/>
            <person name="Roberts A."/>
            <person name="Saif S."/>
            <person name="Shea T."/>
            <person name="Shenoy N."/>
            <person name="Sisk P."/>
            <person name="Stolte C."/>
            <person name="Sykes S."/>
            <person name="Walk T."/>
            <person name="White J."/>
            <person name="Yandava C."/>
            <person name="Haas B."/>
            <person name="Nusbaum C."/>
            <person name="Birren B."/>
        </authorList>
    </citation>
    <scope>NUCLEOTIDE SEQUENCE [LARGE SCALE GENOMIC DNA]</scope>
    <source>
        <strain evidence="4">ATCC 64411 / 73-15</strain>
    </source>
</reference>
<feature type="region of interest" description="Disordered" evidence="1">
    <location>
        <begin position="58"/>
        <end position="145"/>
    </location>
</feature>
<dbReference type="STRING" id="644358.A0A0C4E756"/>
<dbReference type="eggNOG" id="ENOG502RX1H">
    <property type="taxonomic scope" value="Eukaryota"/>
</dbReference>
<reference evidence="3" key="4">
    <citation type="journal article" date="2015" name="G3 (Bethesda)">
        <title>Genome sequences of three phytopathogenic species of the Magnaporthaceae family of fungi.</title>
        <authorList>
            <person name="Okagaki L.H."/>
            <person name="Nunes C.C."/>
            <person name="Sailsbery J."/>
            <person name="Clay B."/>
            <person name="Brown D."/>
            <person name="John T."/>
            <person name="Oh Y."/>
            <person name="Young N."/>
            <person name="Fitzgerald M."/>
            <person name="Haas B.J."/>
            <person name="Zeng Q."/>
            <person name="Young S."/>
            <person name="Adiconis X."/>
            <person name="Fan L."/>
            <person name="Levin J.Z."/>
            <person name="Mitchell T.K."/>
            <person name="Okubara P.A."/>
            <person name="Farman M.L."/>
            <person name="Kohn L.M."/>
            <person name="Birren B."/>
            <person name="Ma L.-J."/>
            <person name="Dean R.A."/>
        </authorList>
    </citation>
    <scope>NUCLEOTIDE SEQUENCE</scope>
    <source>
        <strain evidence="3">ATCC 64411 / 73-15</strain>
    </source>
</reference>